<evidence type="ECO:0000313" key="2">
    <source>
        <dbReference type="EMBL" id="RMZ96495.1"/>
    </source>
</evidence>
<reference evidence="2 3" key="1">
    <citation type="journal article" date="2018" name="Sci. Rep.">
        <title>Genomic signatures of local adaptation to the degree of environmental predictability in rotifers.</title>
        <authorList>
            <person name="Franch-Gras L."/>
            <person name="Hahn C."/>
            <person name="Garcia-Roger E.M."/>
            <person name="Carmona M.J."/>
            <person name="Serra M."/>
            <person name="Gomez A."/>
        </authorList>
    </citation>
    <scope>NUCLEOTIDE SEQUENCE [LARGE SCALE GENOMIC DNA]</scope>
    <source>
        <strain evidence="2">HYR1</strain>
    </source>
</reference>
<proteinExistence type="predicted"/>
<evidence type="ECO:0000256" key="1">
    <source>
        <dbReference type="SAM" id="MobiDB-lite"/>
    </source>
</evidence>
<dbReference type="Proteomes" id="UP000276133">
    <property type="component" value="Unassembled WGS sequence"/>
</dbReference>
<feature type="region of interest" description="Disordered" evidence="1">
    <location>
        <begin position="1"/>
        <end position="23"/>
    </location>
</feature>
<evidence type="ECO:0000313" key="3">
    <source>
        <dbReference type="Proteomes" id="UP000276133"/>
    </source>
</evidence>
<accession>A0A3M7PBL2</accession>
<gene>
    <name evidence="2" type="ORF">BpHYR1_031712</name>
</gene>
<comment type="caution">
    <text evidence="2">The sequence shown here is derived from an EMBL/GenBank/DDBJ whole genome shotgun (WGS) entry which is preliminary data.</text>
</comment>
<organism evidence="2 3">
    <name type="scientific">Brachionus plicatilis</name>
    <name type="common">Marine rotifer</name>
    <name type="synonym">Brachionus muelleri</name>
    <dbReference type="NCBI Taxonomy" id="10195"/>
    <lineage>
        <taxon>Eukaryota</taxon>
        <taxon>Metazoa</taxon>
        <taxon>Spiralia</taxon>
        <taxon>Gnathifera</taxon>
        <taxon>Rotifera</taxon>
        <taxon>Eurotatoria</taxon>
        <taxon>Monogononta</taxon>
        <taxon>Pseudotrocha</taxon>
        <taxon>Ploima</taxon>
        <taxon>Brachionidae</taxon>
        <taxon>Brachionus</taxon>
    </lineage>
</organism>
<protein>
    <submittedName>
        <fullName evidence="2">Uncharacterized protein</fullName>
    </submittedName>
</protein>
<name>A0A3M7PBL2_BRAPC</name>
<dbReference type="EMBL" id="REGN01012144">
    <property type="protein sequence ID" value="RMZ96495.1"/>
    <property type="molecule type" value="Genomic_DNA"/>
</dbReference>
<keyword evidence="3" id="KW-1185">Reference proteome</keyword>
<dbReference type="AlphaFoldDB" id="A0A3M7PBL2"/>
<sequence length="48" mass="5260">MNRISTSLFSSNTTNGPSNANLTNSATKYFTISSAAGQKFRQIIKKYV</sequence>